<organism evidence="7 8">
    <name type="scientific">Agromyces agglutinans</name>
    <dbReference type="NCBI Taxonomy" id="2662258"/>
    <lineage>
        <taxon>Bacteria</taxon>
        <taxon>Bacillati</taxon>
        <taxon>Actinomycetota</taxon>
        <taxon>Actinomycetes</taxon>
        <taxon>Micrococcales</taxon>
        <taxon>Microbacteriaceae</taxon>
        <taxon>Agromyces</taxon>
    </lineage>
</organism>
<evidence type="ECO:0000256" key="4">
    <source>
        <dbReference type="ARBA" id="ARBA00023709"/>
    </source>
</evidence>
<keyword evidence="8" id="KW-1185">Reference proteome</keyword>
<accession>A0A6I2FAE2</accession>
<dbReference type="PANTHER" id="PTHR11941:SF54">
    <property type="entry name" value="ENOYL-COA HYDRATASE, MITOCHONDRIAL"/>
    <property type="match status" value="1"/>
</dbReference>
<dbReference type="EC" id="4.2.1.17" evidence="2"/>
<proteinExistence type="inferred from homology"/>
<dbReference type="GO" id="GO:0004300">
    <property type="term" value="F:enoyl-CoA hydratase activity"/>
    <property type="evidence" value="ECO:0007669"/>
    <property type="project" value="UniProtKB-EC"/>
</dbReference>
<dbReference type="EMBL" id="WJIF01000007">
    <property type="protein sequence ID" value="MRG60787.1"/>
    <property type="molecule type" value="Genomic_DNA"/>
</dbReference>
<keyword evidence="3" id="KW-0456">Lyase</keyword>
<dbReference type="PANTHER" id="PTHR11941">
    <property type="entry name" value="ENOYL-COA HYDRATASE-RELATED"/>
    <property type="match status" value="1"/>
</dbReference>
<comment type="caution">
    <text evidence="7">The sequence shown here is derived from an EMBL/GenBank/DDBJ whole genome shotgun (WGS) entry which is preliminary data.</text>
</comment>
<dbReference type="Gene3D" id="3.90.226.10">
    <property type="entry name" value="2-enoyl-CoA Hydratase, Chain A, domain 1"/>
    <property type="match status" value="1"/>
</dbReference>
<evidence type="ECO:0000313" key="7">
    <source>
        <dbReference type="EMBL" id="MRG60787.1"/>
    </source>
</evidence>
<dbReference type="GO" id="GO:0006635">
    <property type="term" value="P:fatty acid beta-oxidation"/>
    <property type="evidence" value="ECO:0007669"/>
    <property type="project" value="TreeGrafter"/>
</dbReference>
<dbReference type="FunFam" id="3.90.226.10:FF:000009">
    <property type="entry name" value="Carnitinyl-CoA dehydratase"/>
    <property type="match status" value="1"/>
</dbReference>
<evidence type="ECO:0000256" key="3">
    <source>
        <dbReference type="ARBA" id="ARBA00023239"/>
    </source>
</evidence>
<protein>
    <recommendedName>
        <fullName evidence="2">enoyl-CoA hydratase</fullName>
        <ecNumber evidence="2">4.2.1.17</ecNumber>
    </recommendedName>
</protein>
<gene>
    <name evidence="7" type="ORF">GE115_13045</name>
</gene>
<dbReference type="Proteomes" id="UP000431080">
    <property type="component" value="Unassembled WGS sequence"/>
</dbReference>
<dbReference type="RefSeq" id="WP_153685207.1">
    <property type="nucleotide sequence ID" value="NZ_WJIF01000007.1"/>
</dbReference>
<dbReference type="InterPro" id="IPR029045">
    <property type="entry name" value="ClpP/crotonase-like_dom_sf"/>
</dbReference>
<comment type="catalytic activity">
    <reaction evidence="4">
        <text>a (3S)-3-hydroxyacyl-CoA = a (2E)-enoyl-CoA + H2O</text>
        <dbReference type="Rhea" id="RHEA:16105"/>
        <dbReference type="ChEBI" id="CHEBI:15377"/>
        <dbReference type="ChEBI" id="CHEBI:57318"/>
        <dbReference type="ChEBI" id="CHEBI:58856"/>
        <dbReference type="EC" id="4.2.1.17"/>
    </reaction>
</comment>
<comment type="similarity">
    <text evidence="1 6">Belongs to the enoyl-CoA hydratase/isomerase family.</text>
</comment>
<evidence type="ECO:0000256" key="5">
    <source>
        <dbReference type="ARBA" id="ARBA00023717"/>
    </source>
</evidence>
<dbReference type="Pfam" id="PF00378">
    <property type="entry name" value="ECH_1"/>
    <property type="match status" value="1"/>
</dbReference>
<reference evidence="7 8" key="1">
    <citation type="submission" date="2019-10" db="EMBL/GenBank/DDBJ databases">
        <authorList>
            <person name="Nie G."/>
            <person name="Ming H."/>
            <person name="Yi B."/>
        </authorList>
    </citation>
    <scope>NUCLEOTIDE SEQUENCE [LARGE SCALE GENOMIC DNA]</scope>
    <source>
        <strain evidence="7 8">CFH 90414</strain>
    </source>
</reference>
<dbReference type="PROSITE" id="PS00166">
    <property type="entry name" value="ENOYL_COA_HYDRATASE"/>
    <property type="match status" value="1"/>
</dbReference>
<sequence>MTEQPPAPEQAPVEQPAVRVERDGGIATVVIDRPKSLNALSPEVLGSLEAAFAELAGEAGRTDGVTGVILVGAGGRAFVAGADIRGMVGLSADGGAESARLGHRVAAAIEALPVPVIACVDGFALGGGLELALACDVIYATDASRFGQPEVRLGLIPGFGGTVRLPRVVGPALAKELIYTGRQLGAEEAAAAGIVTRRFADREALLAGARETLELIATNSPAAVGLAKRVLVAASGTPTATAVELEIEGFRDAFRTADHVEGVAAFLEKREPRFTGD</sequence>
<name>A0A6I2FAE2_9MICO</name>
<comment type="catalytic activity">
    <reaction evidence="5">
        <text>a 4-saturated-(3S)-3-hydroxyacyl-CoA = a (3E)-enoyl-CoA + H2O</text>
        <dbReference type="Rhea" id="RHEA:20724"/>
        <dbReference type="ChEBI" id="CHEBI:15377"/>
        <dbReference type="ChEBI" id="CHEBI:58521"/>
        <dbReference type="ChEBI" id="CHEBI:137480"/>
        <dbReference type="EC" id="4.2.1.17"/>
    </reaction>
</comment>
<evidence type="ECO:0000256" key="6">
    <source>
        <dbReference type="RuleBase" id="RU003707"/>
    </source>
</evidence>
<dbReference type="CDD" id="cd06558">
    <property type="entry name" value="crotonase-like"/>
    <property type="match status" value="1"/>
</dbReference>
<dbReference type="InterPro" id="IPR001753">
    <property type="entry name" value="Enoyl-CoA_hydra/iso"/>
</dbReference>
<dbReference type="Gene3D" id="1.10.12.10">
    <property type="entry name" value="Lyase 2-enoyl-coa Hydratase, Chain A, domain 2"/>
    <property type="match status" value="1"/>
</dbReference>
<dbReference type="InterPro" id="IPR018376">
    <property type="entry name" value="Enoyl-CoA_hyd/isom_CS"/>
</dbReference>
<evidence type="ECO:0000256" key="2">
    <source>
        <dbReference type="ARBA" id="ARBA00012076"/>
    </source>
</evidence>
<dbReference type="AlphaFoldDB" id="A0A6I2FAE2"/>
<evidence type="ECO:0000256" key="1">
    <source>
        <dbReference type="ARBA" id="ARBA00005254"/>
    </source>
</evidence>
<evidence type="ECO:0000313" key="8">
    <source>
        <dbReference type="Proteomes" id="UP000431080"/>
    </source>
</evidence>
<dbReference type="FunFam" id="1.10.12.10:FF:000001">
    <property type="entry name" value="Probable enoyl-CoA hydratase, mitochondrial"/>
    <property type="match status" value="1"/>
</dbReference>
<dbReference type="SUPFAM" id="SSF52096">
    <property type="entry name" value="ClpP/crotonase"/>
    <property type="match status" value="1"/>
</dbReference>
<dbReference type="InterPro" id="IPR014748">
    <property type="entry name" value="Enoyl-CoA_hydra_C"/>
</dbReference>